<keyword evidence="5" id="KW-0411">Iron-sulfur</keyword>
<dbReference type="SUPFAM" id="SSF51905">
    <property type="entry name" value="FAD/NAD(P)-binding domain"/>
    <property type="match status" value="1"/>
</dbReference>
<dbReference type="EMBL" id="NPEU01000027">
    <property type="protein sequence ID" value="RAI41013.1"/>
    <property type="molecule type" value="Genomic_DNA"/>
</dbReference>
<evidence type="ECO:0000256" key="3">
    <source>
        <dbReference type="ARBA" id="ARBA00023002"/>
    </source>
</evidence>
<dbReference type="Gene3D" id="3.50.50.60">
    <property type="entry name" value="FAD/NAD(P)-binding domain"/>
    <property type="match status" value="1"/>
</dbReference>
<evidence type="ECO:0000256" key="4">
    <source>
        <dbReference type="ARBA" id="ARBA00023004"/>
    </source>
</evidence>
<feature type="region of interest" description="Disordered" evidence="6">
    <location>
        <begin position="1"/>
        <end position="22"/>
    </location>
</feature>
<keyword evidence="2" id="KW-0479">Metal-binding</keyword>
<evidence type="ECO:0000256" key="2">
    <source>
        <dbReference type="ARBA" id="ARBA00022723"/>
    </source>
</evidence>
<sequence>MSVADKKAAPPGKRRLVETHPIDRRAEERLDTDVLVVGGGAAGVAAAVTAARRGLAVTLVERYGFCGGGAVAGLSGTVCGLYAATERPGAAPETVVHGFAAEFVARLAAVGGLTPPLRYGKTFTRVHDPLKWRETADALLTEAGVRVIFHAVAIGVLAEGGEAIEGVVLWTKQGRVSVRARVTIDASGDADLIAMAGLPSVVGDHGRVQNPTMIFRLAGVDTEAFLAAYGPDTIMPPVVAQAIEAARASGRYDLPRSKIWLFTTPRPGELLCNCTRVVGLDGRELNTLFWRDFTEAEQEGRRQVRAYAAFFRETLAGCADAVVDDTGVQVGVRQTRQIEGVVRLANADVVSGAKFSDGIARSPWPIELHAGDKPKVAWILDDFYEVPYGCFVPVRGENLLAAGRCLSAEHEAVASARVTAQCFAYGHAIGHAAAIAVQDRVAPRAIAGRDLRLVLDRDGAGLDRSAS</sequence>
<name>A0A327KTN9_9BRAD</name>
<dbReference type="GO" id="GO:0051539">
    <property type="term" value="F:4 iron, 4 sulfur cluster binding"/>
    <property type="evidence" value="ECO:0007669"/>
    <property type="project" value="UniProtKB-KW"/>
</dbReference>
<protein>
    <submittedName>
        <fullName evidence="7">FAD-dependent oxidoreductase</fullName>
    </submittedName>
</protein>
<evidence type="ECO:0000256" key="5">
    <source>
        <dbReference type="ARBA" id="ARBA00023014"/>
    </source>
</evidence>
<dbReference type="GO" id="GO:0046872">
    <property type="term" value="F:metal ion binding"/>
    <property type="evidence" value="ECO:0007669"/>
    <property type="project" value="UniProtKB-KW"/>
</dbReference>
<reference evidence="7 8" key="1">
    <citation type="submission" date="2017-07" db="EMBL/GenBank/DDBJ databases">
        <title>Draft Genome Sequences of Select Purple Nonsulfur Bacteria.</title>
        <authorList>
            <person name="Lasarre B."/>
            <person name="Mckinlay J.B."/>
        </authorList>
    </citation>
    <scope>NUCLEOTIDE SEQUENCE [LARGE SCALE GENOMIC DNA]</scope>
    <source>
        <strain evidence="7 8">DSM 11907</strain>
    </source>
</reference>
<dbReference type="InterPro" id="IPR039650">
    <property type="entry name" value="HdrA-like"/>
</dbReference>
<dbReference type="AlphaFoldDB" id="A0A327KTN9"/>
<evidence type="ECO:0000313" key="7">
    <source>
        <dbReference type="EMBL" id="RAI41013.1"/>
    </source>
</evidence>
<dbReference type="InterPro" id="IPR036188">
    <property type="entry name" value="FAD/NAD-bd_sf"/>
</dbReference>
<dbReference type="PRINTS" id="PR00368">
    <property type="entry name" value="FADPNR"/>
</dbReference>
<evidence type="ECO:0000256" key="1">
    <source>
        <dbReference type="ARBA" id="ARBA00022485"/>
    </source>
</evidence>
<dbReference type="Proteomes" id="UP000248863">
    <property type="component" value="Unassembled WGS sequence"/>
</dbReference>
<organism evidence="7 8">
    <name type="scientific">Rhodoplanes elegans</name>
    <dbReference type="NCBI Taxonomy" id="29408"/>
    <lineage>
        <taxon>Bacteria</taxon>
        <taxon>Pseudomonadati</taxon>
        <taxon>Pseudomonadota</taxon>
        <taxon>Alphaproteobacteria</taxon>
        <taxon>Hyphomicrobiales</taxon>
        <taxon>Nitrobacteraceae</taxon>
        <taxon>Rhodoplanes</taxon>
    </lineage>
</organism>
<keyword evidence="4" id="KW-0408">Iron</keyword>
<dbReference type="PANTHER" id="PTHR43498">
    <property type="entry name" value="FERREDOXIN:COB-COM HETERODISULFIDE REDUCTASE SUBUNIT A"/>
    <property type="match status" value="1"/>
</dbReference>
<proteinExistence type="predicted"/>
<comment type="caution">
    <text evidence="7">The sequence shown here is derived from an EMBL/GenBank/DDBJ whole genome shotgun (WGS) entry which is preliminary data.</text>
</comment>
<keyword evidence="1" id="KW-0004">4Fe-4S</keyword>
<dbReference type="PANTHER" id="PTHR43498:SF1">
    <property type="entry name" value="COB--COM HETERODISULFIDE REDUCTASE IRON-SULFUR SUBUNIT A"/>
    <property type="match status" value="1"/>
</dbReference>
<gene>
    <name evidence="7" type="ORF">CH338_04405</name>
</gene>
<dbReference type="GO" id="GO:0016491">
    <property type="term" value="F:oxidoreductase activity"/>
    <property type="evidence" value="ECO:0007669"/>
    <property type="project" value="UniProtKB-KW"/>
</dbReference>
<accession>A0A327KTN9</accession>
<keyword evidence="3" id="KW-0560">Oxidoreductase</keyword>
<dbReference type="Pfam" id="PF12831">
    <property type="entry name" value="FAD_oxidored"/>
    <property type="match status" value="1"/>
</dbReference>
<dbReference type="OrthoDB" id="9777740at2"/>
<evidence type="ECO:0000256" key="6">
    <source>
        <dbReference type="SAM" id="MobiDB-lite"/>
    </source>
</evidence>
<keyword evidence="8" id="KW-1185">Reference proteome</keyword>
<evidence type="ECO:0000313" key="8">
    <source>
        <dbReference type="Proteomes" id="UP000248863"/>
    </source>
</evidence>